<dbReference type="EMBL" id="AFBI03000005">
    <property type="protein sequence ID" value="EJW01311.1"/>
    <property type="molecule type" value="Genomic_DNA"/>
</dbReference>
<evidence type="ECO:0000313" key="3">
    <source>
        <dbReference type="EMBL" id="EJW01311.1"/>
    </source>
</evidence>
<sequence>MSIMNNKIKTQKDYNSNDGRNIHTQYDSIIEDLRNCTTLILQRPTINLNQQDEAKKYILTCENENFNLDNSEFQNKSQKKNDNTVNNSINEGISKKNNDDIVLVKRIDKPNGSYFKRLLSIFGFGKKNKSQIITTNQNIYGNQNLDILLAVFQKFIIYERLNHTQKPIKKCHRKKYVIFFLVTLSVIITLYLYDIYWFPPPQ</sequence>
<dbReference type="InParanoid" id="J9D0B2"/>
<proteinExistence type="predicted"/>
<dbReference type="Proteomes" id="UP000003163">
    <property type="component" value="Unassembled WGS sequence"/>
</dbReference>
<dbReference type="VEuPathDB" id="MicrosporidiaDB:EDEG_00496"/>
<name>J9D0B2_EDHAE</name>
<keyword evidence="2" id="KW-0812">Transmembrane</keyword>
<dbReference type="HOGENOM" id="CLU_1354596_0_0_1"/>
<keyword evidence="2" id="KW-1133">Transmembrane helix</keyword>
<evidence type="ECO:0000256" key="1">
    <source>
        <dbReference type="SAM" id="MobiDB-lite"/>
    </source>
</evidence>
<accession>J9D0B2</accession>
<reference evidence="3 4" key="1">
    <citation type="submission" date="2011-08" db="EMBL/GenBank/DDBJ databases">
        <authorList>
            <person name="Liu Z.J."/>
            <person name="Shi F.L."/>
            <person name="Lu J.Q."/>
            <person name="Li M."/>
            <person name="Wang Z.L."/>
        </authorList>
    </citation>
    <scope>NUCLEOTIDE SEQUENCE [LARGE SCALE GENOMIC DNA]</scope>
    <source>
        <strain evidence="3 4">USNM 41457</strain>
    </source>
</reference>
<organism evidence="3 4">
    <name type="scientific">Edhazardia aedis (strain USNM 41457)</name>
    <name type="common">Microsporidian parasite</name>
    <dbReference type="NCBI Taxonomy" id="1003232"/>
    <lineage>
        <taxon>Eukaryota</taxon>
        <taxon>Fungi</taxon>
        <taxon>Fungi incertae sedis</taxon>
        <taxon>Microsporidia</taxon>
        <taxon>Edhazardia</taxon>
    </lineage>
</organism>
<evidence type="ECO:0000313" key="4">
    <source>
        <dbReference type="Proteomes" id="UP000003163"/>
    </source>
</evidence>
<keyword evidence="2" id="KW-0472">Membrane</keyword>
<evidence type="ECO:0000256" key="2">
    <source>
        <dbReference type="SAM" id="Phobius"/>
    </source>
</evidence>
<reference evidence="4" key="2">
    <citation type="submission" date="2015-07" db="EMBL/GenBank/DDBJ databases">
        <title>Contrasting host-pathogen interactions and genome evolution in two generalist and specialist microsporidian pathogens of mosquitoes.</title>
        <authorList>
            <consortium name="The Broad Institute Genomics Platform"/>
            <consortium name="The Broad Institute Genome Sequencing Center for Infectious Disease"/>
            <person name="Cuomo C.A."/>
            <person name="Sanscrainte N.D."/>
            <person name="Goldberg J.M."/>
            <person name="Heiman D."/>
            <person name="Young S."/>
            <person name="Zeng Q."/>
            <person name="Becnel J.J."/>
            <person name="Birren B.W."/>
        </authorList>
    </citation>
    <scope>NUCLEOTIDE SEQUENCE [LARGE SCALE GENOMIC DNA]</scope>
    <source>
        <strain evidence="4">USNM 41457</strain>
    </source>
</reference>
<keyword evidence="4" id="KW-1185">Reference proteome</keyword>
<protein>
    <submittedName>
        <fullName evidence="3">Uncharacterized protein</fullName>
    </submittedName>
</protein>
<comment type="caution">
    <text evidence="3">The sequence shown here is derived from an EMBL/GenBank/DDBJ whole genome shotgun (WGS) entry which is preliminary data.</text>
</comment>
<feature type="transmembrane region" description="Helical" evidence="2">
    <location>
        <begin position="176"/>
        <end position="198"/>
    </location>
</feature>
<gene>
    <name evidence="3" type="ORF">EDEG_00496</name>
</gene>
<feature type="region of interest" description="Disordered" evidence="1">
    <location>
        <begin position="71"/>
        <end position="91"/>
    </location>
</feature>
<dbReference type="AlphaFoldDB" id="J9D0B2"/>